<dbReference type="RefSeq" id="WP_141233572.1">
    <property type="nucleotide sequence ID" value="NZ_CP159925.1"/>
</dbReference>
<organism evidence="12">
    <name type="scientific">Lysobacter firmicutimachus</name>
    <dbReference type="NCBI Taxonomy" id="1792846"/>
    <lineage>
        <taxon>Bacteria</taxon>
        <taxon>Pseudomonadati</taxon>
        <taxon>Pseudomonadota</taxon>
        <taxon>Gammaproteobacteria</taxon>
        <taxon>Lysobacterales</taxon>
        <taxon>Lysobacteraceae</taxon>
        <taxon>Lysobacter</taxon>
    </lineage>
</organism>
<evidence type="ECO:0000256" key="10">
    <source>
        <dbReference type="SAM" id="Phobius"/>
    </source>
</evidence>
<dbReference type="InterPro" id="IPR005467">
    <property type="entry name" value="His_kinase_dom"/>
</dbReference>
<evidence type="ECO:0000313" key="12">
    <source>
        <dbReference type="EMBL" id="XCO74491.1"/>
    </source>
</evidence>
<proteinExistence type="predicted"/>
<feature type="transmembrane region" description="Helical" evidence="10">
    <location>
        <begin position="98"/>
        <end position="128"/>
    </location>
</feature>
<comment type="catalytic activity">
    <reaction evidence="1">
        <text>ATP + protein L-histidine = ADP + protein N-phospho-L-histidine.</text>
        <dbReference type="EC" id="2.7.13.3"/>
    </reaction>
</comment>
<dbReference type="SMART" id="SM00388">
    <property type="entry name" value="HisKA"/>
    <property type="match status" value="1"/>
</dbReference>
<dbReference type="CDD" id="cd00082">
    <property type="entry name" value="HisKA"/>
    <property type="match status" value="1"/>
</dbReference>
<evidence type="ECO:0000256" key="1">
    <source>
        <dbReference type="ARBA" id="ARBA00000085"/>
    </source>
</evidence>
<keyword evidence="7" id="KW-0547">Nucleotide-binding</keyword>
<evidence type="ECO:0000256" key="9">
    <source>
        <dbReference type="ARBA" id="ARBA00022840"/>
    </source>
</evidence>
<dbReference type="Gene3D" id="1.10.287.130">
    <property type="match status" value="1"/>
</dbReference>
<dbReference type="SUPFAM" id="SSF55874">
    <property type="entry name" value="ATPase domain of HSP90 chaperone/DNA topoisomerase II/histidine kinase"/>
    <property type="match status" value="1"/>
</dbReference>
<dbReference type="GO" id="GO:0000155">
    <property type="term" value="F:phosphorelay sensor kinase activity"/>
    <property type="evidence" value="ECO:0007669"/>
    <property type="project" value="InterPro"/>
</dbReference>
<feature type="transmembrane region" description="Helical" evidence="10">
    <location>
        <begin position="69"/>
        <end position="86"/>
    </location>
</feature>
<keyword evidence="8" id="KW-0418">Kinase</keyword>
<comment type="subcellular location">
    <subcellularLocation>
        <location evidence="2">Cell membrane</location>
        <topology evidence="2">Multi-pass membrane protein</topology>
    </subcellularLocation>
</comment>
<dbReference type="PROSITE" id="PS50109">
    <property type="entry name" value="HIS_KIN"/>
    <property type="match status" value="1"/>
</dbReference>
<dbReference type="PANTHER" id="PTHR44936:SF10">
    <property type="entry name" value="SENSOR PROTEIN RSTB"/>
    <property type="match status" value="1"/>
</dbReference>
<evidence type="ECO:0000256" key="4">
    <source>
        <dbReference type="ARBA" id="ARBA00022475"/>
    </source>
</evidence>
<keyword evidence="10" id="KW-0812">Transmembrane</keyword>
<dbReference type="AlphaFoldDB" id="A0AAU8MS34"/>
<dbReference type="Gene3D" id="3.30.565.10">
    <property type="entry name" value="Histidine kinase-like ATPase, C-terminal domain"/>
    <property type="match status" value="1"/>
</dbReference>
<evidence type="ECO:0000259" key="11">
    <source>
        <dbReference type="PROSITE" id="PS50109"/>
    </source>
</evidence>
<feature type="transmembrane region" description="Helical" evidence="10">
    <location>
        <begin position="6"/>
        <end position="28"/>
    </location>
</feature>
<keyword evidence="4" id="KW-1003">Cell membrane</keyword>
<reference evidence="12" key="1">
    <citation type="submission" date="2024-06" db="EMBL/GenBank/DDBJ databases">
        <authorList>
            <person name="Li S."/>
        </authorList>
    </citation>
    <scope>NUCLEOTIDE SEQUENCE</scope>
    <source>
        <strain evidence="12">SR10</strain>
    </source>
</reference>
<keyword evidence="9 12" id="KW-0067">ATP-binding</keyword>
<dbReference type="InterPro" id="IPR003594">
    <property type="entry name" value="HATPase_dom"/>
</dbReference>
<feature type="transmembrane region" description="Helical" evidence="10">
    <location>
        <begin position="40"/>
        <end position="57"/>
    </location>
</feature>
<dbReference type="EMBL" id="CP159925">
    <property type="protein sequence ID" value="XCO74491.1"/>
    <property type="molecule type" value="Genomic_DNA"/>
</dbReference>
<dbReference type="InterPro" id="IPR004358">
    <property type="entry name" value="Sig_transdc_His_kin-like_C"/>
</dbReference>
<evidence type="ECO:0000256" key="5">
    <source>
        <dbReference type="ARBA" id="ARBA00022553"/>
    </source>
</evidence>
<keyword evidence="10" id="KW-1133">Transmembrane helix</keyword>
<sequence length="411" mass="44429">MGRTVLQLLIYLRYMAVAGQMLTVVFVVQRLNLPIPARELLAISCGLLAFNVLSHGWSLRHRDAGPRALILQLLVDLLALTALLYFSGGPANPFVSLYLLPVAVAAIGLDIAPMLGLTALTAALYTWLMRHNIPLPHMHGGDFQLHVTGMWINFLLSAGIMAVVLSRFMSVVREQRRRLSEARERAIRDESLSALGSLAAGTAHELNTPLATMGLLVDDWLAHEEPPAREDIELMRAQLSHCREHVRALAEMARRGAAGEPTVESADGFVHACVDRWRLLRPNASAQFRPGAAGGRVRVDPGLQQAIINLINNAADANAALGRDLPVDVETAIRSGWLVLSILDRGAGPQRIAERPRLQDGEGGGLGIGLMISKAAIERSRGRMRQVEREGGGCATEIDLPLLASAAEDAA</sequence>
<dbReference type="PRINTS" id="PR00344">
    <property type="entry name" value="BCTRLSENSOR"/>
</dbReference>
<keyword evidence="10" id="KW-0472">Membrane</keyword>
<keyword evidence="5" id="KW-0597">Phosphoprotein</keyword>
<evidence type="ECO:0000256" key="3">
    <source>
        <dbReference type="ARBA" id="ARBA00012438"/>
    </source>
</evidence>
<dbReference type="GO" id="GO:0005886">
    <property type="term" value="C:plasma membrane"/>
    <property type="evidence" value="ECO:0007669"/>
    <property type="project" value="UniProtKB-SubCell"/>
</dbReference>
<dbReference type="InterPro" id="IPR050980">
    <property type="entry name" value="2C_sensor_his_kinase"/>
</dbReference>
<dbReference type="SMART" id="SM00387">
    <property type="entry name" value="HATPase_c"/>
    <property type="match status" value="1"/>
</dbReference>
<name>A0AAU8MS34_9GAMM</name>
<accession>A0AAU8MS34</accession>
<protein>
    <recommendedName>
        <fullName evidence="3">histidine kinase</fullName>
        <ecNumber evidence="3">2.7.13.3</ecNumber>
    </recommendedName>
</protein>
<dbReference type="Pfam" id="PF02518">
    <property type="entry name" value="HATPase_c"/>
    <property type="match status" value="1"/>
</dbReference>
<evidence type="ECO:0000256" key="6">
    <source>
        <dbReference type="ARBA" id="ARBA00022679"/>
    </source>
</evidence>
<dbReference type="PANTHER" id="PTHR44936">
    <property type="entry name" value="SENSOR PROTEIN CREC"/>
    <property type="match status" value="1"/>
</dbReference>
<gene>
    <name evidence="12" type="ORF">ABU614_19250</name>
</gene>
<evidence type="ECO:0000256" key="7">
    <source>
        <dbReference type="ARBA" id="ARBA00022741"/>
    </source>
</evidence>
<dbReference type="SUPFAM" id="SSF47384">
    <property type="entry name" value="Homodimeric domain of signal transducing histidine kinase"/>
    <property type="match status" value="1"/>
</dbReference>
<dbReference type="InterPro" id="IPR036890">
    <property type="entry name" value="HATPase_C_sf"/>
</dbReference>
<dbReference type="GO" id="GO:0005524">
    <property type="term" value="F:ATP binding"/>
    <property type="evidence" value="ECO:0007669"/>
    <property type="project" value="UniProtKB-KW"/>
</dbReference>
<dbReference type="InterPro" id="IPR036097">
    <property type="entry name" value="HisK_dim/P_sf"/>
</dbReference>
<dbReference type="InterPro" id="IPR003661">
    <property type="entry name" value="HisK_dim/P_dom"/>
</dbReference>
<feature type="transmembrane region" description="Helical" evidence="10">
    <location>
        <begin position="148"/>
        <end position="168"/>
    </location>
</feature>
<evidence type="ECO:0000256" key="2">
    <source>
        <dbReference type="ARBA" id="ARBA00004651"/>
    </source>
</evidence>
<dbReference type="EC" id="2.7.13.3" evidence="3"/>
<keyword evidence="6" id="KW-0808">Transferase</keyword>
<evidence type="ECO:0000256" key="8">
    <source>
        <dbReference type="ARBA" id="ARBA00022777"/>
    </source>
</evidence>
<feature type="domain" description="Histidine kinase" evidence="11">
    <location>
        <begin position="201"/>
        <end position="404"/>
    </location>
</feature>